<dbReference type="Gene3D" id="1.25.10.10">
    <property type="entry name" value="Leucine-rich Repeat Variant"/>
    <property type="match status" value="1"/>
</dbReference>
<reference evidence="2 3" key="2">
    <citation type="submission" date="2018-11" db="EMBL/GenBank/DDBJ databases">
        <authorList>
            <consortium name="Pathogen Informatics"/>
        </authorList>
    </citation>
    <scope>NUCLEOTIDE SEQUENCE [LARGE SCALE GENOMIC DNA]</scope>
</reference>
<feature type="signal peptide" evidence="1">
    <location>
        <begin position="1"/>
        <end position="38"/>
    </location>
</feature>
<proteinExistence type="predicted"/>
<accession>A0A183IDR8</accession>
<sequence length="122" mass="13237">FIIAHLNARKPAAQAAVAATFANLCLLLHLSTSSGCEAKKIALIHALVSSCSPENLGIQIDLSEQAIFYILQGIVTLLWGDKPTVDYACQLSLNLIITKLKDATSEEKSKEISRSIERMILV</sequence>
<evidence type="ECO:0000313" key="4">
    <source>
        <dbReference type="WBParaSite" id="SBAD_0000185001-mRNA-1"/>
    </source>
</evidence>
<dbReference type="AlphaFoldDB" id="A0A183IDR8"/>
<evidence type="ECO:0000313" key="2">
    <source>
        <dbReference type="EMBL" id="VDO95411.1"/>
    </source>
</evidence>
<dbReference type="InterPro" id="IPR011989">
    <property type="entry name" value="ARM-like"/>
</dbReference>
<organism evidence="4">
    <name type="scientific">Soboliphyme baturini</name>
    <dbReference type="NCBI Taxonomy" id="241478"/>
    <lineage>
        <taxon>Eukaryota</taxon>
        <taxon>Metazoa</taxon>
        <taxon>Ecdysozoa</taxon>
        <taxon>Nematoda</taxon>
        <taxon>Enoplea</taxon>
        <taxon>Dorylaimia</taxon>
        <taxon>Dioctophymatida</taxon>
        <taxon>Dioctophymatoidea</taxon>
        <taxon>Soboliphymatidae</taxon>
        <taxon>Soboliphyme</taxon>
    </lineage>
</organism>
<protein>
    <submittedName>
        <fullName evidence="4">PUL domain-containing protein</fullName>
    </submittedName>
</protein>
<feature type="chain" id="PRO_5043140002" evidence="1">
    <location>
        <begin position="39"/>
        <end position="122"/>
    </location>
</feature>
<dbReference type="WBParaSite" id="SBAD_0000185001-mRNA-1">
    <property type="protein sequence ID" value="SBAD_0000185001-mRNA-1"/>
    <property type="gene ID" value="SBAD_0000185001"/>
</dbReference>
<dbReference type="Proteomes" id="UP000270296">
    <property type="component" value="Unassembled WGS sequence"/>
</dbReference>
<gene>
    <name evidence="2" type="ORF">SBAD_LOCUS1762</name>
</gene>
<name>A0A183IDR8_9BILA</name>
<dbReference type="EMBL" id="UZAM01006945">
    <property type="protein sequence ID" value="VDO95411.1"/>
    <property type="molecule type" value="Genomic_DNA"/>
</dbReference>
<evidence type="ECO:0000256" key="1">
    <source>
        <dbReference type="SAM" id="SignalP"/>
    </source>
</evidence>
<evidence type="ECO:0000313" key="3">
    <source>
        <dbReference type="Proteomes" id="UP000270296"/>
    </source>
</evidence>
<reference evidence="4" key="1">
    <citation type="submission" date="2016-06" db="UniProtKB">
        <authorList>
            <consortium name="WormBaseParasite"/>
        </authorList>
    </citation>
    <scope>IDENTIFICATION</scope>
</reference>
<keyword evidence="3" id="KW-1185">Reference proteome</keyword>
<keyword evidence="1" id="KW-0732">Signal</keyword>